<dbReference type="InterPro" id="IPR018076">
    <property type="entry name" value="T2SS_GspF_dom"/>
</dbReference>
<dbReference type="STRING" id="1203190.GCA_000312345_00927"/>
<gene>
    <name evidence="8" type="ORF">SAMN04488539_2002</name>
</gene>
<name>A0A1H1TJ56_9CORY</name>
<dbReference type="Pfam" id="PF00482">
    <property type="entry name" value="T2SSF"/>
    <property type="match status" value="1"/>
</dbReference>
<dbReference type="PANTHER" id="PTHR35007">
    <property type="entry name" value="INTEGRAL MEMBRANE PROTEIN-RELATED"/>
    <property type="match status" value="1"/>
</dbReference>
<keyword evidence="2" id="KW-1003">Cell membrane</keyword>
<keyword evidence="3 6" id="KW-0812">Transmembrane</keyword>
<evidence type="ECO:0000256" key="2">
    <source>
        <dbReference type="ARBA" id="ARBA00022475"/>
    </source>
</evidence>
<dbReference type="eggNOG" id="COG4965">
    <property type="taxonomic scope" value="Bacteria"/>
</dbReference>
<feature type="domain" description="Type II secretion system protein GspF" evidence="7">
    <location>
        <begin position="86"/>
        <end position="211"/>
    </location>
</feature>
<sequence length="255" mass="25564">MWLLLAAAVAAATPPRPARRVEATARTSATTWAPAFGAAALLGVVAVDRISVVVSLGIVAATVAGALARRRRSAHDSACAEAVAAFLGHLVTNVKAGATTPDAIARAAQRLPSSTPESVHRDIRRAAAAARSGAAPDTALGAAETPQLREVGALWAISAVRGLPVGELLSRARERIDHEQRHRAATQAALAGPKTTAIVLSALPAAGILMGTAMGANPLGVLVDGGVGGVLLIAGCALVCAGYLACARIIEGAAR</sequence>
<keyword evidence="9" id="KW-1185">Reference proteome</keyword>
<evidence type="ECO:0000259" key="7">
    <source>
        <dbReference type="Pfam" id="PF00482"/>
    </source>
</evidence>
<reference evidence="8 9" key="1">
    <citation type="submission" date="2016-10" db="EMBL/GenBank/DDBJ databases">
        <authorList>
            <person name="de Groot N.N."/>
        </authorList>
    </citation>
    <scope>NUCLEOTIDE SEQUENCE [LARGE SCALE GENOMIC DNA]</scope>
    <source>
        <strain evidence="8 9">DSM 45434</strain>
    </source>
</reference>
<comment type="subcellular location">
    <subcellularLocation>
        <location evidence="1">Cell membrane</location>
        <topology evidence="1">Multi-pass membrane protein</topology>
    </subcellularLocation>
</comment>
<organism evidence="8 9">
    <name type="scientific">Corynebacterium timonense</name>
    <dbReference type="NCBI Taxonomy" id="441500"/>
    <lineage>
        <taxon>Bacteria</taxon>
        <taxon>Bacillati</taxon>
        <taxon>Actinomycetota</taxon>
        <taxon>Actinomycetes</taxon>
        <taxon>Mycobacteriales</taxon>
        <taxon>Corynebacteriaceae</taxon>
        <taxon>Corynebacterium</taxon>
    </lineage>
</organism>
<evidence type="ECO:0000256" key="6">
    <source>
        <dbReference type="SAM" id="Phobius"/>
    </source>
</evidence>
<evidence type="ECO:0000256" key="1">
    <source>
        <dbReference type="ARBA" id="ARBA00004651"/>
    </source>
</evidence>
<protein>
    <submittedName>
        <fullName evidence="8">Type II secretion system protein F (GspF)</fullName>
    </submittedName>
</protein>
<feature type="transmembrane region" description="Helical" evidence="6">
    <location>
        <begin position="228"/>
        <end position="250"/>
    </location>
</feature>
<dbReference type="RefSeq" id="WP_019193769.1">
    <property type="nucleotide sequence ID" value="NZ_LT629765.1"/>
</dbReference>
<dbReference type="EMBL" id="LT629765">
    <property type="protein sequence ID" value="SDS60345.1"/>
    <property type="molecule type" value="Genomic_DNA"/>
</dbReference>
<evidence type="ECO:0000313" key="9">
    <source>
        <dbReference type="Proteomes" id="UP000182237"/>
    </source>
</evidence>
<evidence type="ECO:0000313" key="8">
    <source>
        <dbReference type="EMBL" id="SDS60345.1"/>
    </source>
</evidence>
<dbReference type="Proteomes" id="UP000182237">
    <property type="component" value="Chromosome I"/>
</dbReference>
<evidence type="ECO:0000256" key="4">
    <source>
        <dbReference type="ARBA" id="ARBA00022989"/>
    </source>
</evidence>
<dbReference type="OrthoDB" id="4421971at2"/>
<dbReference type="AlphaFoldDB" id="A0A1H1TJ56"/>
<dbReference type="GO" id="GO:0005886">
    <property type="term" value="C:plasma membrane"/>
    <property type="evidence" value="ECO:0007669"/>
    <property type="project" value="UniProtKB-SubCell"/>
</dbReference>
<proteinExistence type="predicted"/>
<feature type="transmembrane region" description="Helical" evidence="6">
    <location>
        <begin position="197"/>
        <end position="216"/>
    </location>
</feature>
<evidence type="ECO:0000256" key="5">
    <source>
        <dbReference type="ARBA" id="ARBA00023136"/>
    </source>
</evidence>
<feature type="transmembrane region" description="Helical" evidence="6">
    <location>
        <begin position="36"/>
        <end position="67"/>
    </location>
</feature>
<dbReference type="PANTHER" id="PTHR35007:SF4">
    <property type="entry name" value="CONSERVED TRANSMEMBRANE PROTEIN-RELATED"/>
    <property type="match status" value="1"/>
</dbReference>
<accession>A0A1H1TJ56</accession>
<evidence type="ECO:0000256" key="3">
    <source>
        <dbReference type="ARBA" id="ARBA00022692"/>
    </source>
</evidence>
<keyword evidence="4 6" id="KW-1133">Transmembrane helix</keyword>
<keyword evidence="5 6" id="KW-0472">Membrane</keyword>